<feature type="compositionally biased region" description="Low complexity" evidence="3">
    <location>
        <begin position="615"/>
        <end position="630"/>
    </location>
</feature>
<feature type="region of interest" description="Disordered" evidence="3">
    <location>
        <begin position="960"/>
        <end position="1019"/>
    </location>
</feature>
<feature type="region of interest" description="Disordered" evidence="3">
    <location>
        <begin position="905"/>
        <end position="924"/>
    </location>
</feature>
<dbReference type="CDD" id="cd17039">
    <property type="entry name" value="Ubl_ubiquitin_like"/>
    <property type="match status" value="1"/>
</dbReference>
<dbReference type="InterPro" id="IPR000626">
    <property type="entry name" value="Ubiquitin-like_dom"/>
</dbReference>
<protein>
    <recommendedName>
        <fullName evidence="4">Ubiquitin-like domain-containing protein</fullName>
    </recommendedName>
</protein>
<evidence type="ECO:0000256" key="1">
    <source>
        <dbReference type="ARBA" id="ARBA00023006"/>
    </source>
</evidence>
<keyword evidence="1" id="KW-0072">Autophagy</keyword>
<feature type="compositionally biased region" description="Polar residues" evidence="3">
    <location>
        <begin position="695"/>
        <end position="716"/>
    </location>
</feature>
<feature type="compositionally biased region" description="Basic and acidic residues" evidence="3">
    <location>
        <begin position="803"/>
        <end position="820"/>
    </location>
</feature>
<organism evidence="5 6">
    <name type="scientific">Coccomyxa subellipsoidea</name>
    <dbReference type="NCBI Taxonomy" id="248742"/>
    <lineage>
        <taxon>Eukaryota</taxon>
        <taxon>Viridiplantae</taxon>
        <taxon>Chlorophyta</taxon>
        <taxon>core chlorophytes</taxon>
        <taxon>Trebouxiophyceae</taxon>
        <taxon>Trebouxiophyceae incertae sedis</taxon>
        <taxon>Coccomyxaceae</taxon>
        <taxon>Coccomyxa</taxon>
    </lineage>
</organism>
<accession>A0ABR2YR80</accession>
<evidence type="ECO:0000259" key="4">
    <source>
        <dbReference type="PROSITE" id="PS50053"/>
    </source>
</evidence>
<dbReference type="InterPro" id="IPR029071">
    <property type="entry name" value="Ubiquitin-like_domsf"/>
</dbReference>
<reference evidence="5 6" key="1">
    <citation type="journal article" date="2024" name="Nat. Commun.">
        <title>Phylogenomics reveals the evolutionary origins of lichenization in chlorophyte algae.</title>
        <authorList>
            <person name="Puginier C."/>
            <person name="Libourel C."/>
            <person name="Otte J."/>
            <person name="Skaloud P."/>
            <person name="Haon M."/>
            <person name="Grisel S."/>
            <person name="Petersen M."/>
            <person name="Berrin J.G."/>
            <person name="Delaux P.M."/>
            <person name="Dal Grande F."/>
            <person name="Keller J."/>
        </authorList>
    </citation>
    <scope>NUCLEOTIDE SEQUENCE [LARGE SCALE GENOMIC DNA]</scope>
    <source>
        <strain evidence="5 6">SAG 216-7</strain>
    </source>
</reference>
<keyword evidence="2" id="KW-0175">Coiled coil</keyword>
<feature type="region of interest" description="Disordered" evidence="3">
    <location>
        <begin position="607"/>
        <end position="635"/>
    </location>
</feature>
<feature type="region of interest" description="Disordered" evidence="3">
    <location>
        <begin position="532"/>
        <end position="570"/>
    </location>
</feature>
<dbReference type="PANTHER" id="PTHR13222:SF1">
    <property type="entry name" value="RB1-INDUCIBLE COILED-COIL PROTEIN 1"/>
    <property type="match status" value="1"/>
</dbReference>
<dbReference type="Pfam" id="PF04108">
    <property type="entry name" value="ATG17_like"/>
    <property type="match status" value="1"/>
</dbReference>
<dbReference type="Pfam" id="PF00240">
    <property type="entry name" value="ubiquitin"/>
    <property type="match status" value="1"/>
</dbReference>
<evidence type="ECO:0000313" key="6">
    <source>
        <dbReference type="Proteomes" id="UP001491310"/>
    </source>
</evidence>
<evidence type="ECO:0000256" key="3">
    <source>
        <dbReference type="SAM" id="MobiDB-lite"/>
    </source>
</evidence>
<feature type="compositionally biased region" description="Acidic residues" evidence="3">
    <location>
        <begin position="560"/>
        <end position="570"/>
    </location>
</feature>
<feature type="compositionally biased region" description="Polar residues" evidence="3">
    <location>
        <begin position="1004"/>
        <end position="1019"/>
    </location>
</feature>
<feature type="coiled-coil region" evidence="2">
    <location>
        <begin position="140"/>
        <end position="167"/>
    </location>
</feature>
<comment type="caution">
    <text evidence="5">The sequence shown here is derived from an EMBL/GenBank/DDBJ whole genome shotgun (WGS) entry which is preliminary data.</text>
</comment>
<dbReference type="Gene3D" id="3.10.20.90">
    <property type="entry name" value="Phosphatidylinositol 3-kinase Catalytic Subunit, Chain A, domain 1"/>
    <property type="match status" value="1"/>
</dbReference>
<feature type="compositionally biased region" description="Polar residues" evidence="3">
    <location>
        <begin position="741"/>
        <end position="754"/>
    </location>
</feature>
<dbReference type="EMBL" id="JALJOT010000006">
    <property type="protein sequence ID" value="KAK9909449.1"/>
    <property type="molecule type" value="Genomic_DNA"/>
</dbReference>
<dbReference type="InterPro" id="IPR040040">
    <property type="entry name" value="ATG11"/>
</dbReference>
<feature type="coiled-coil region" evidence="2">
    <location>
        <begin position="649"/>
        <end position="683"/>
    </location>
</feature>
<sequence>MIIYIAHNGKKVEIQAQATTSVEAVQRRLASVIGTPVSEQILIVNGTPLDPRQSLGIYKLPADSEGQGGNVFLYNKAHLRSNAPSPEPEVLRPIVVNLPQAGQVRYEAHLLDAAASPLVAALPQYERAFRDHKAAGREYCNAIRDRLRDAEQLAQEMAVQAAAIEAARGNVEHHYAYICTHFQDFMHGYTEQRRKHAEVLGRFERDMEALSTVEIPPQARTPELARLSDLVPGQRMRDWAAQCASSHQNLSEKVGDVEAVFNALRADVEALFMTAPSVSLDAVDQGLRDMQAFADEQESILVVLNSDYGQVQKLVEEAVRQLSAAAASSTITPLDKCQLMEQMNDNHVSLLLPRLRACDDQVAAFAQRCLDDKNQMMADVLAHLRAISGQQSKIRGLRSKLAILKEAAAKQEGATSELLLVRRIPAVYRQCLAECMRREAFGELYAGQAGQMAERMGRLRAKEVAKREAFLKHVERYMPAPLLSGMGLLSQPPHCQISVPPSEGGLLKATMEDIRAVPISLDASASESGRASVLGLQRQLSGGTPRAHSQPAATQAEAADTGEAEAEGEADVMAAPARSLEMENARLRAEIATQYAIEAARAMAAEGAPQQTAPLSASQRSQGRSGQLGSEAGSVTGDAAAAARFRAALAAKEEVEHRLETELAAARVQAASYEHRIRQLEGRLLRSVVRTSPSGSLRFSMQTSGTGSGSVHSAGSMQLAPVSEAPEGTSQEASLKGLASGTVTRSAESVSSPLPTARPERSPSSSTEAVPTEAVPPVRGSTAPVKPDEAKQTAAAAVVALSEPHRGEKAAKDGVAKEAAELQQQEPLELVGQQEEGVTSQQQELATELAAVQLGGDAVIPGAQLPAAAAAAAEIGCSATPFAAAAQQRPPPAIASGAAAAASEAAAAGQQRGDSGERPAATAALSHGGSALPFASSVASALSEAQSLAIPSLPAAGIAPIQARDPPGPPLSAEADAVPAPGAIEGTTAPEAEDDVEGGGTSPAVLSQSGGSDTSAEQW</sequence>
<feature type="domain" description="Ubiquitin-like" evidence="4">
    <location>
        <begin position="1"/>
        <end position="60"/>
    </location>
</feature>
<dbReference type="Proteomes" id="UP001491310">
    <property type="component" value="Unassembled WGS sequence"/>
</dbReference>
<evidence type="ECO:0000313" key="5">
    <source>
        <dbReference type="EMBL" id="KAK9909449.1"/>
    </source>
</evidence>
<name>A0ABR2YR80_9CHLO</name>
<dbReference type="InterPro" id="IPR045326">
    <property type="entry name" value="ATG17-like_dom"/>
</dbReference>
<evidence type="ECO:0000256" key="2">
    <source>
        <dbReference type="SAM" id="Coils"/>
    </source>
</evidence>
<dbReference type="SUPFAM" id="SSF54236">
    <property type="entry name" value="Ubiquitin-like"/>
    <property type="match status" value="1"/>
</dbReference>
<proteinExistence type="predicted"/>
<dbReference type="PROSITE" id="PS50053">
    <property type="entry name" value="UBIQUITIN_2"/>
    <property type="match status" value="1"/>
</dbReference>
<keyword evidence="6" id="KW-1185">Reference proteome</keyword>
<gene>
    <name evidence="5" type="ORF">WJX75_002423</name>
</gene>
<dbReference type="PANTHER" id="PTHR13222">
    <property type="entry name" value="RB1-INDUCIBLE COILED-COIL"/>
    <property type="match status" value="1"/>
</dbReference>
<feature type="region of interest" description="Disordered" evidence="3">
    <location>
        <begin position="695"/>
        <end position="821"/>
    </location>
</feature>